<evidence type="ECO:0000313" key="2">
    <source>
        <dbReference type="Proteomes" id="UP001500742"/>
    </source>
</evidence>
<dbReference type="RefSeq" id="WP_259089174.1">
    <property type="nucleotide sequence ID" value="NZ_BAAAZC010000009.1"/>
</dbReference>
<comment type="caution">
    <text evidence="1">The sequence shown here is derived from an EMBL/GenBank/DDBJ whole genome shotgun (WGS) entry which is preliminary data.</text>
</comment>
<reference evidence="2" key="1">
    <citation type="journal article" date="2019" name="Int. J. Syst. Evol. Microbiol.">
        <title>The Global Catalogue of Microorganisms (GCM) 10K type strain sequencing project: providing services to taxonomists for standard genome sequencing and annotation.</title>
        <authorList>
            <consortium name="The Broad Institute Genomics Platform"/>
            <consortium name="The Broad Institute Genome Sequencing Center for Infectious Disease"/>
            <person name="Wu L."/>
            <person name="Ma J."/>
        </authorList>
    </citation>
    <scope>NUCLEOTIDE SEQUENCE [LARGE SCALE GENOMIC DNA]</scope>
    <source>
        <strain evidence="2">JCM 16601</strain>
    </source>
</reference>
<accession>A0ABP7PMK1</accession>
<name>A0ABP7PMK1_9SPHI</name>
<organism evidence="1 2">
    <name type="scientific">Mucilaginibacter dorajii</name>
    <dbReference type="NCBI Taxonomy" id="692994"/>
    <lineage>
        <taxon>Bacteria</taxon>
        <taxon>Pseudomonadati</taxon>
        <taxon>Bacteroidota</taxon>
        <taxon>Sphingobacteriia</taxon>
        <taxon>Sphingobacteriales</taxon>
        <taxon>Sphingobacteriaceae</taxon>
        <taxon>Mucilaginibacter</taxon>
    </lineage>
</organism>
<evidence type="ECO:0000313" key="1">
    <source>
        <dbReference type="EMBL" id="GAA3968042.1"/>
    </source>
</evidence>
<protein>
    <submittedName>
        <fullName evidence="1">Uncharacterized protein</fullName>
    </submittedName>
</protein>
<sequence length="111" mass="11918">MGGSNSNNRGGGSQSRNQDVACDELKFNTQLSSPKEEVLVLLEVGLLLEIELSPSKTTCVVIYKSKIAGTIIHLNLKQLINCIIAGNTFYARVRSVDGAKCAITVLHESLA</sequence>
<keyword evidence="2" id="KW-1185">Reference proteome</keyword>
<dbReference type="EMBL" id="BAAAZC010000009">
    <property type="protein sequence ID" value="GAA3968042.1"/>
    <property type="molecule type" value="Genomic_DNA"/>
</dbReference>
<proteinExistence type="predicted"/>
<gene>
    <name evidence="1" type="ORF">GCM10022210_16100</name>
</gene>
<dbReference type="Proteomes" id="UP001500742">
    <property type="component" value="Unassembled WGS sequence"/>
</dbReference>